<name>A0A1F5EN13_9BACT</name>
<comment type="caution">
    <text evidence="11">The sequence shown here is derived from an EMBL/GenBank/DDBJ whole genome shotgun (WGS) entry which is preliminary data.</text>
</comment>
<evidence type="ECO:0000256" key="8">
    <source>
        <dbReference type="PIRSR" id="PIRSR000724-1"/>
    </source>
</evidence>
<dbReference type="PRINTS" id="PR00477">
    <property type="entry name" value="PHGLYCKINASE"/>
</dbReference>
<dbReference type="Gene3D" id="3.40.50.1260">
    <property type="entry name" value="Phosphoglycerate kinase, N-terminal domain"/>
    <property type="match status" value="2"/>
</dbReference>
<dbReference type="Proteomes" id="UP000186670">
    <property type="component" value="Unassembled WGS sequence"/>
</dbReference>
<dbReference type="InterPro" id="IPR001576">
    <property type="entry name" value="Phosphoglycerate_kinase"/>
</dbReference>
<keyword evidence="5 7" id="KW-0418">Kinase</keyword>
<feature type="binding site" evidence="7">
    <location>
        <position position="35"/>
    </location>
    <ligand>
        <name>substrate</name>
    </ligand>
</feature>
<comment type="subcellular location">
    <subcellularLocation>
        <location evidence="7">Cytoplasm</location>
    </subcellularLocation>
</comment>
<dbReference type="SUPFAM" id="SSF53748">
    <property type="entry name" value="Phosphoglycerate kinase"/>
    <property type="match status" value="1"/>
</dbReference>
<feature type="binding site" evidence="8">
    <location>
        <position position="110"/>
    </location>
    <ligand>
        <name>(2R)-3-phosphoglycerate</name>
        <dbReference type="ChEBI" id="CHEBI:58272"/>
    </ligand>
</feature>
<dbReference type="UniPathway" id="UPA00109">
    <property type="reaction ID" value="UER00185"/>
</dbReference>
<dbReference type="GO" id="GO:0004618">
    <property type="term" value="F:phosphoglycerate kinase activity"/>
    <property type="evidence" value="ECO:0007669"/>
    <property type="project" value="UniProtKB-UniRule"/>
</dbReference>
<evidence type="ECO:0000256" key="10">
    <source>
        <dbReference type="RuleBase" id="RU000532"/>
    </source>
</evidence>
<feature type="binding site" evidence="7 8">
    <location>
        <begin position="20"/>
        <end position="22"/>
    </location>
    <ligand>
        <name>substrate</name>
    </ligand>
</feature>
<evidence type="ECO:0000313" key="11">
    <source>
        <dbReference type="EMBL" id="OGD68797.1"/>
    </source>
</evidence>
<feature type="binding site" evidence="7">
    <location>
        <position position="110"/>
    </location>
    <ligand>
        <name>substrate</name>
    </ligand>
</feature>
<feature type="binding site" evidence="8">
    <location>
        <position position="143"/>
    </location>
    <ligand>
        <name>(2R)-3-phosphoglycerate</name>
        <dbReference type="ChEBI" id="CHEBI:58272"/>
    </ligand>
</feature>
<dbReference type="InterPro" id="IPR015824">
    <property type="entry name" value="Phosphoglycerate_kinase_N"/>
</dbReference>
<evidence type="ECO:0000256" key="3">
    <source>
        <dbReference type="ARBA" id="ARBA00022679"/>
    </source>
</evidence>
<feature type="binding site" evidence="7 9">
    <location>
        <position position="192"/>
    </location>
    <ligand>
        <name>ATP</name>
        <dbReference type="ChEBI" id="CHEBI:30616"/>
    </ligand>
</feature>
<keyword evidence="7" id="KW-0963">Cytoplasm</keyword>
<feature type="binding site" evidence="7">
    <location>
        <position position="143"/>
    </location>
    <ligand>
        <name>substrate</name>
    </ligand>
</feature>
<comment type="caution">
    <text evidence="7">Lacks conserved residue(s) required for the propagation of feature annotation.</text>
</comment>
<evidence type="ECO:0000256" key="9">
    <source>
        <dbReference type="PIRSR" id="PIRSR000724-2"/>
    </source>
</evidence>
<dbReference type="GO" id="GO:0006096">
    <property type="term" value="P:glycolytic process"/>
    <property type="evidence" value="ECO:0007669"/>
    <property type="project" value="UniProtKB-UniRule"/>
</dbReference>
<comment type="subunit">
    <text evidence="7">Monomer.</text>
</comment>
<dbReference type="EMBL" id="MEZZ01000021">
    <property type="protein sequence ID" value="OGD68797.1"/>
    <property type="molecule type" value="Genomic_DNA"/>
</dbReference>
<keyword evidence="6 7" id="KW-0067">ATP-binding</keyword>
<evidence type="ECO:0000256" key="1">
    <source>
        <dbReference type="ARBA" id="ARBA00000642"/>
    </source>
</evidence>
<dbReference type="InterPro" id="IPR036043">
    <property type="entry name" value="Phosphoglycerate_kinase_sf"/>
</dbReference>
<dbReference type="GO" id="GO:0005524">
    <property type="term" value="F:ATP binding"/>
    <property type="evidence" value="ECO:0007669"/>
    <property type="project" value="UniProtKB-KW"/>
</dbReference>
<feature type="binding site" evidence="7 8">
    <location>
        <begin position="58"/>
        <end position="61"/>
    </location>
    <ligand>
        <name>substrate</name>
    </ligand>
</feature>
<dbReference type="PIRSF" id="PIRSF000724">
    <property type="entry name" value="Pgk"/>
    <property type="match status" value="1"/>
</dbReference>
<accession>A0A1F5EN13</accession>
<dbReference type="PANTHER" id="PTHR11406">
    <property type="entry name" value="PHOSPHOGLYCERATE KINASE"/>
    <property type="match status" value="1"/>
</dbReference>
<feature type="binding site" evidence="7 9">
    <location>
        <position position="305"/>
    </location>
    <ligand>
        <name>ATP</name>
        <dbReference type="ChEBI" id="CHEBI:30616"/>
    </ligand>
</feature>
<evidence type="ECO:0000256" key="7">
    <source>
        <dbReference type="HAMAP-Rule" id="MF_00145"/>
    </source>
</evidence>
<dbReference type="HAMAP" id="MF_00145">
    <property type="entry name" value="Phosphoglyc_kinase"/>
    <property type="match status" value="1"/>
</dbReference>
<keyword evidence="4 7" id="KW-0547">Nucleotide-binding</keyword>
<feature type="binding site" evidence="7 9">
    <location>
        <begin position="330"/>
        <end position="333"/>
    </location>
    <ligand>
        <name>ATP</name>
        <dbReference type="ChEBI" id="CHEBI:30616"/>
    </ligand>
</feature>
<evidence type="ECO:0000256" key="5">
    <source>
        <dbReference type="ARBA" id="ARBA00022777"/>
    </source>
</evidence>
<proteinExistence type="inferred from homology"/>
<evidence type="ECO:0000256" key="4">
    <source>
        <dbReference type="ARBA" id="ARBA00022741"/>
    </source>
</evidence>
<dbReference type="EC" id="2.7.2.3" evidence="2 7"/>
<dbReference type="Pfam" id="PF00162">
    <property type="entry name" value="PGK"/>
    <property type="match status" value="1"/>
</dbReference>
<evidence type="ECO:0000313" key="12">
    <source>
        <dbReference type="Proteomes" id="UP000186670"/>
    </source>
</evidence>
<protein>
    <recommendedName>
        <fullName evidence="2 7">Phosphoglycerate kinase</fullName>
        <ecNumber evidence="2 7">2.7.2.3</ecNumber>
    </recommendedName>
</protein>
<dbReference type="GO" id="GO:0043531">
    <property type="term" value="F:ADP binding"/>
    <property type="evidence" value="ECO:0007669"/>
    <property type="project" value="TreeGrafter"/>
</dbReference>
<keyword evidence="3 7" id="KW-0808">Transferase</keyword>
<dbReference type="PANTHER" id="PTHR11406:SF23">
    <property type="entry name" value="PHOSPHOGLYCERATE KINASE 1, CHLOROPLASTIC-RELATED"/>
    <property type="match status" value="1"/>
</dbReference>
<comment type="pathway">
    <text evidence="7">Carbohydrate degradation; glycolysis; pyruvate from D-glyceraldehyde 3-phosphate: step 2/5.</text>
</comment>
<evidence type="ECO:0000256" key="6">
    <source>
        <dbReference type="ARBA" id="ARBA00022840"/>
    </source>
</evidence>
<organism evidence="11 12">
    <name type="scientific">Candidatus Campbellbacteria bacterium RIFCSPHIGHO2_01_FULL_34_10</name>
    <dbReference type="NCBI Taxonomy" id="1797577"/>
    <lineage>
        <taxon>Bacteria</taxon>
        <taxon>Candidatus Campbelliibacteriota</taxon>
    </lineage>
</organism>
<dbReference type="GO" id="GO:0006094">
    <property type="term" value="P:gluconeogenesis"/>
    <property type="evidence" value="ECO:0007669"/>
    <property type="project" value="TreeGrafter"/>
</dbReference>
<comment type="similarity">
    <text evidence="7 10">Belongs to the phosphoglycerate kinase family.</text>
</comment>
<gene>
    <name evidence="7" type="primary">pgk</name>
    <name evidence="11" type="ORF">A2811_01330</name>
</gene>
<dbReference type="AlphaFoldDB" id="A0A1F5EN13"/>
<dbReference type="GO" id="GO:0005829">
    <property type="term" value="C:cytosol"/>
    <property type="evidence" value="ECO:0007669"/>
    <property type="project" value="TreeGrafter"/>
</dbReference>
<keyword evidence="7" id="KW-0324">Glycolysis</keyword>
<sequence length="376" mass="41562">MKNIREVKDLRGKRVLLRLDLNIPIKGGVVFNDFRIKKILPTINFLKEEGAKIIIISHIGRETTETLLPVLNYFQKTMEIGFIKDVLSNDADSFVNNMKEGDVVLVENLRQSDGEKNNDESFSKQIARLGDIYVNEAFANSHREHASIVGVPKFLPSYSGILFQEEIKMLSESFQPENPFLFIIGGNKLKTKLSLIEKMLKIADNVFVGGALANDFFKEKGMNVGKSFISEEKINLSSLVDNKKIILPTDVVVRNDGGCIKMKKPNEVLNDEKILDAGDETVSHLIKYVNDAKFVLLNGPLGDYEKGFGKPTADLIRAIANSDAKSIVGGGDTTAVISELGIENKFTFVSTGGGAMLAFLLNETLPGIDALDKDYK</sequence>
<evidence type="ECO:0000256" key="2">
    <source>
        <dbReference type="ARBA" id="ARBA00013061"/>
    </source>
</evidence>
<reference evidence="11 12" key="1">
    <citation type="journal article" date="2016" name="Nat. Commun.">
        <title>Thousands of microbial genomes shed light on interconnected biogeochemical processes in an aquifer system.</title>
        <authorList>
            <person name="Anantharaman K."/>
            <person name="Brown C.T."/>
            <person name="Hug L.A."/>
            <person name="Sharon I."/>
            <person name="Castelle C.J."/>
            <person name="Probst A.J."/>
            <person name="Thomas B.C."/>
            <person name="Singh A."/>
            <person name="Wilkins M.J."/>
            <person name="Karaoz U."/>
            <person name="Brodie E.L."/>
            <person name="Williams K.H."/>
            <person name="Hubbard S.S."/>
            <person name="Banfield J.F."/>
        </authorList>
    </citation>
    <scope>NUCLEOTIDE SEQUENCE [LARGE SCALE GENOMIC DNA]</scope>
</reference>
<feature type="binding site" evidence="8">
    <location>
        <position position="35"/>
    </location>
    <ligand>
        <name>(2R)-3-phosphoglycerate</name>
        <dbReference type="ChEBI" id="CHEBI:58272"/>
    </ligand>
</feature>
<comment type="catalytic activity">
    <reaction evidence="1 7 10">
        <text>(2R)-3-phosphoglycerate + ATP = (2R)-3-phospho-glyceroyl phosphate + ADP</text>
        <dbReference type="Rhea" id="RHEA:14801"/>
        <dbReference type="ChEBI" id="CHEBI:30616"/>
        <dbReference type="ChEBI" id="CHEBI:57604"/>
        <dbReference type="ChEBI" id="CHEBI:58272"/>
        <dbReference type="ChEBI" id="CHEBI:456216"/>
        <dbReference type="EC" id="2.7.2.3"/>
    </reaction>
</comment>